<gene>
    <name evidence="1" type="primary">BX936298.1</name>
</gene>
<evidence type="ECO:0000313" key="1">
    <source>
        <dbReference type="EMBL" id="SBP72100.1"/>
    </source>
</evidence>
<proteinExistence type="predicted"/>
<sequence length="276" mass="31129">GLFHEVLMTLHTVVDDRTQQPTVRAKAKGFIEGLLRYETVLTAQTFLRIFEQTSPLSKHLQTKGMDVITAQRLVEGTEEGLRECARDFEGVKCAADEFVKWANRKLQEEEECEMVQKKKRMPGELTEDEHLASADMNFKVKVHNVIVDTVTDSIHRRSSANANLCSDFAWLDPRDFAHMRENRLPSSALEEISKCLLKFDNRATVGTLCSELYSLACQWDRLKMSPLEGYTVRTAGAMSQGSEQDPPMAQQDAELESKLCSSCKNCHLCSSHPVSV</sequence>
<accession>A0A1A8C040</accession>
<dbReference type="EMBL" id="HADZ01008159">
    <property type="protein sequence ID" value="SBP72100.1"/>
    <property type="molecule type" value="Transcribed_RNA"/>
</dbReference>
<organism evidence="1">
    <name type="scientific">Nothobranchius kadleci</name>
    <name type="common">African annual killifish</name>
    <dbReference type="NCBI Taxonomy" id="1051664"/>
    <lineage>
        <taxon>Eukaryota</taxon>
        <taxon>Metazoa</taxon>
        <taxon>Chordata</taxon>
        <taxon>Craniata</taxon>
        <taxon>Vertebrata</taxon>
        <taxon>Euteleostomi</taxon>
        <taxon>Actinopterygii</taxon>
        <taxon>Neopterygii</taxon>
        <taxon>Teleostei</taxon>
        <taxon>Neoteleostei</taxon>
        <taxon>Acanthomorphata</taxon>
        <taxon>Ovalentaria</taxon>
        <taxon>Atherinomorphae</taxon>
        <taxon>Cyprinodontiformes</taxon>
        <taxon>Nothobranchiidae</taxon>
        <taxon>Nothobranchius</taxon>
    </lineage>
</organism>
<protein>
    <submittedName>
        <fullName evidence="1">Uncharacterized protein</fullName>
    </submittedName>
</protein>
<dbReference type="AlphaFoldDB" id="A0A1A8C040"/>
<name>A0A1A8C040_NOTKA</name>
<reference evidence="1" key="2">
    <citation type="submission" date="2016-06" db="EMBL/GenBank/DDBJ databases">
        <title>The genome of a short-lived fish provides insights into sex chromosome evolution and the genetic control of aging.</title>
        <authorList>
            <person name="Reichwald K."/>
            <person name="Felder M."/>
            <person name="Petzold A."/>
            <person name="Koch P."/>
            <person name="Groth M."/>
            <person name="Platzer M."/>
        </authorList>
    </citation>
    <scope>NUCLEOTIDE SEQUENCE</scope>
    <source>
        <tissue evidence="1">Brain</tissue>
    </source>
</reference>
<reference evidence="1" key="1">
    <citation type="submission" date="2016-05" db="EMBL/GenBank/DDBJ databases">
        <authorList>
            <person name="Lavstsen T."/>
            <person name="Jespersen J.S."/>
        </authorList>
    </citation>
    <scope>NUCLEOTIDE SEQUENCE</scope>
    <source>
        <tissue evidence="1">Brain</tissue>
    </source>
</reference>
<feature type="non-terminal residue" evidence="1">
    <location>
        <position position="1"/>
    </location>
</feature>